<comment type="caution">
    <text evidence="2">The sequence shown here is derived from an EMBL/GenBank/DDBJ whole genome shotgun (WGS) entry which is preliminary data.</text>
</comment>
<dbReference type="AlphaFoldDB" id="A0A2A9EDJ4"/>
<dbReference type="Pfam" id="PF22564">
    <property type="entry name" value="HAAS"/>
    <property type="match status" value="1"/>
</dbReference>
<dbReference type="OrthoDB" id="5192580at2"/>
<keyword evidence="3" id="KW-1185">Reference proteome</keyword>
<accession>A0A2A9EDJ4</accession>
<evidence type="ECO:0000313" key="3">
    <source>
        <dbReference type="Proteomes" id="UP000221394"/>
    </source>
</evidence>
<sequence>MTEAQQHPLEPALAARVDRYLDDLGRMLATASPVDRADALGSVREHLDDALASLGRPATDDDITAILSQLGTPEDVAAGLLESGIVDATPPAQPAPRPTREPGDNSAVGSLVAGIAALLLPFIGVAFGAVAIILGRSARRDGTSRGGSATAGMWLGGIAIALNVLVVLGLVGTMTLRSSGANEITGQEIVLQDES</sequence>
<evidence type="ECO:0000313" key="2">
    <source>
        <dbReference type="EMBL" id="PFG36998.1"/>
    </source>
</evidence>
<dbReference type="EMBL" id="PDJH01000001">
    <property type="protein sequence ID" value="PFG36998.1"/>
    <property type="molecule type" value="Genomic_DNA"/>
</dbReference>
<gene>
    <name evidence="2" type="ORF">ATL41_1742</name>
</gene>
<dbReference type="RefSeq" id="WP_098458111.1">
    <property type="nucleotide sequence ID" value="NZ_PDJH01000001.1"/>
</dbReference>
<feature type="transmembrane region" description="Helical" evidence="1">
    <location>
        <begin position="154"/>
        <end position="176"/>
    </location>
</feature>
<keyword evidence="1" id="KW-0472">Membrane</keyword>
<evidence type="ECO:0000256" key="1">
    <source>
        <dbReference type="SAM" id="Phobius"/>
    </source>
</evidence>
<keyword evidence="1" id="KW-1133">Transmembrane helix</keyword>
<protein>
    <submittedName>
        <fullName evidence="2">Putative membrane protein</fullName>
    </submittedName>
</protein>
<dbReference type="Proteomes" id="UP000221394">
    <property type="component" value="Unassembled WGS sequence"/>
</dbReference>
<proteinExistence type="predicted"/>
<organism evidence="2 3">
    <name type="scientific">Flavimobilis soli</name>
    <dbReference type="NCBI Taxonomy" id="442709"/>
    <lineage>
        <taxon>Bacteria</taxon>
        <taxon>Bacillati</taxon>
        <taxon>Actinomycetota</taxon>
        <taxon>Actinomycetes</taxon>
        <taxon>Micrococcales</taxon>
        <taxon>Jonesiaceae</taxon>
        <taxon>Flavimobilis</taxon>
    </lineage>
</organism>
<feature type="transmembrane region" description="Helical" evidence="1">
    <location>
        <begin position="107"/>
        <end position="134"/>
    </location>
</feature>
<name>A0A2A9EDJ4_9MICO</name>
<reference evidence="2 3" key="1">
    <citation type="submission" date="2017-10" db="EMBL/GenBank/DDBJ databases">
        <title>Sequencing the genomes of 1000 actinobacteria strains.</title>
        <authorList>
            <person name="Klenk H.-P."/>
        </authorList>
    </citation>
    <scope>NUCLEOTIDE SEQUENCE [LARGE SCALE GENOMIC DNA]</scope>
    <source>
        <strain evidence="2 3">DSM 21574</strain>
    </source>
</reference>
<keyword evidence="1" id="KW-0812">Transmembrane</keyword>